<protein>
    <recommendedName>
        <fullName evidence="5">Lectin</fullName>
    </recommendedName>
</protein>
<accession>A0A809X9I6</accession>
<evidence type="ECO:0000313" key="3">
    <source>
        <dbReference type="EMBL" id="BCE23615.1"/>
    </source>
</evidence>
<feature type="compositionally biased region" description="Basic and acidic residues" evidence="1">
    <location>
        <begin position="242"/>
        <end position="254"/>
    </location>
</feature>
<organism evidence="3">
    <name type="scientific">Bradyrhizobium diazoefficiens</name>
    <dbReference type="NCBI Taxonomy" id="1355477"/>
    <lineage>
        <taxon>Bacteria</taxon>
        <taxon>Pseudomonadati</taxon>
        <taxon>Pseudomonadota</taxon>
        <taxon>Alphaproteobacteria</taxon>
        <taxon>Hyphomicrobiales</taxon>
        <taxon>Nitrobacteraceae</taxon>
        <taxon>Bradyrhizobium</taxon>
    </lineage>
</organism>
<dbReference type="EMBL" id="AP023091">
    <property type="protein sequence ID" value="BCE23615.1"/>
    <property type="molecule type" value="Genomic_DNA"/>
</dbReference>
<feature type="compositionally biased region" description="Polar residues" evidence="1">
    <location>
        <begin position="228"/>
        <end position="237"/>
    </location>
</feature>
<evidence type="ECO:0000256" key="2">
    <source>
        <dbReference type="SAM" id="Phobius"/>
    </source>
</evidence>
<keyword evidence="2" id="KW-0812">Transmembrane</keyword>
<dbReference type="InterPro" id="IPR016186">
    <property type="entry name" value="C-type_lectin-like/link_sf"/>
</dbReference>
<evidence type="ECO:0008006" key="5">
    <source>
        <dbReference type="Google" id="ProtNLM"/>
    </source>
</evidence>
<keyword evidence="2" id="KW-0472">Membrane</keyword>
<dbReference type="AlphaFoldDB" id="A0A809X9I6"/>
<reference evidence="4" key="2">
    <citation type="submission" date="2020-05" db="EMBL/GenBank/DDBJ databases">
        <title>Complete genome sequence of Bradyrhizobium diazoefficiens XF10 isolated from soybean nodule.</title>
        <authorList>
            <person name="Noda R."/>
            <person name="Kakizaki K."/>
            <person name="Minamisawa K."/>
        </authorList>
    </citation>
    <scope>NUCLEOTIDE SEQUENCE</scope>
    <source>
        <strain evidence="4">XF10</strain>
    </source>
</reference>
<gene>
    <name evidence="4" type="ORF">XF10B_61820</name>
    <name evidence="3" type="ORF">XF1B_62960</name>
</gene>
<dbReference type="EMBL" id="AP023099">
    <property type="protein sequence ID" value="BCE93384.1"/>
    <property type="molecule type" value="Genomic_DNA"/>
</dbReference>
<proteinExistence type="predicted"/>
<dbReference type="SUPFAM" id="SSF56436">
    <property type="entry name" value="C-type lectin-like"/>
    <property type="match status" value="1"/>
</dbReference>
<keyword evidence="2" id="KW-1133">Transmembrane helix</keyword>
<sequence>MLGMLTRRYGRGKQLIDTAFGGGRSRASARGDARWAAGIMSVVTGSCQRVKDGPAKSNRRTKREDRMNFIARVIVPAGAALAVFASPSVLAQSADMTFFVTSSGPGKGADLGGLEGADAHCQKLAQAVGAGAKTWRAYLSTQAADGKPAVNARDRIGKGPWQNAKGAVIAKDVAELHGPANNLTKQTALSEKGEVSNGVGDTPNRHDILTGTQPDGTAFAAGDDKTCKNWSSSTQGTAVVGHADRRGLRDDEPSKSWNSSHPSRGPDGGCSQADLKSTGGDGLLYCFAAN</sequence>
<dbReference type="InterPro" id="IPR016187">
    <property type="entry name" value="CTDL_fold"/>
</dbReference>
<name>A0A809X9I6_9BRAD</name>
<reference evidence="3" key="1">
    <citation type="submission" date="2020-05" db="EMBL/GenBank/DDBJ databases">
        <title>Complete genome sequence of Bradyrhizobium diazoefficiens XF1 isolated from soybean nodule.</title>
        <authorList>
            <person name="Noda R."/>
            <person name="Kakizaki K."/>
            <person name="Minamisawa K."/>
        </authorList>
    </citation>
    <scope>NUCLEOTIDE SEQUENCE</scope>
    <source>
        <strain evidence="3">XF1</strain>
    </source>
</reference>
<evidence type="ECO:0000256" key="1">
    <source>
        <dbReference type="SAM" id="MobiDB-lite"/>
    </source>
</evidence>
<feature type="transmembrane region" description="Helical" evidence="2">
    <location>
        <begin position="69"/>
        <end position="90"/>
    </location>
</feature>
<evidence type="ECO:0000313" key="4">
    <source>
        <dbReference type="EMBL" id="BCE93384.1"/>
    </source>
</evidence>
<dbReference type="Gene3D" id="3.10.100.10">
    <property type="entry name" value="Mannose-Binding Protein A, subunit A"/>
    <property type="match status" value="1"/>
</dbReference>
<feature type="region of interest" description="Disordered" evidence="1">
    <location>
        <begin position="190"/>
        <end position="280"/>
    </location>
</feature>